<proteinExistence type="predicted"/>
<keyword evidence="2" id="KW-1185">Reference proteome</keyword>
<reference evidence="1 2" key="1">
    <citation type="journal article" date="2018" name="Evol. Lett.">
        <title>Horizontal gene cluster transfer increased hallucinogenic mushroom diversity.</title>
        <authorList>
            <person name="Reynolds H.T."/>
            <person name="Vijayakumar V."/>
            <person name="Gluck-Thaler E."/>
            <person name="Korotkin H.B."/>
            <person name="Matheny P.B."/>
            <person name="Slot J.C."/>
        </authorList>
    </citation>
    <scope>NUCLEOTIDE SEQUENCE [LARGE SCALE GENOMIC DNA]</scope>
    <source>
        <strain evidence="1 2">SRW20</strain>
    </source>
</reference>
<accession>A0A409W036</accession>
<sequence length="138" mass="15133">MYSKSELYQIAIGYGVKRTEDKGGAVDVRPDESAAGDLAESFDIDLDQIGSQRASCRAGGHEKSHALHASLGNLGTSRSKYHSAEVNGALTVRISSWEGHTQGLPFIFATKTRERQKHNPAMVNVICIELVNERNEYI</sequence>
<dbReference type="EMBL" id="NHYE01005484">
    <property type="protein sequence ID" value="PPQ71865.1"/>
    <property type="molecule type" value="Genomic_DNA"/>
</dbReference>
<dbReference type="AlphaFoldDB" id="A0A409W036"/>
<organism evidence="1 2">
    <name type="scientific">Gymnopilus dilepis</name>
    <dbReference type="NCBI Taxonomy" id="231916"/>
    <lineage>
        <taxon>Eukaryota</taxon>
        <taxon>Fungi</taxon>
        <taxon>Dikarya</taxon>
        <taxon>Basidiomycota</taxon>
        <taxon>Agaricomycotina</taxon>
        <taxon>Agaricomycetes</taxon>
        <taxon>Agaricomycetidae</taxon>
        <taxon>Agaricales</taxon>
        <taxon>Agaricineae</taxon>
        <taxon>Hymenogastraceae</taxon>
        <taxon>Gymnopilus</taxon>
    </lineage>
</organism>
<evidence type="ECO:0000313" key="2">
    <source>
        <dbReference type="Proteomes" id="UP000284706"/>
    </source>
</evidence>
<name>A0A409W036_9AGAR</name>
<comment type="caution">
    <text evidence="1">The sequence shown here is derived from an EMBL/GenBank/DDBJ whole genome shotgun (WGS) entry which is preliminary data.</text>
</comment>
<protein>
    <submittedName>
        <fullName evidence="1">Uncharacterized protein</fullName>
    </submittedName>
</protein>
<dbReference type="Proteomes" id="UP000284706">
    <property type="component" value="Unassembled WGS sequence"/>
</dbReference>
<dbReference type="InParanoid" id="A0A409W036"/>
<evidence type="ECO:0000313" key="1">
    <source>
        <dbReference type="EMBL" id="PPQ71865.1"/>
    </source>
</evidence>
<gene>
    <name evidence="1" type="ORF">CVT26_007024</name>
</gene>